<sequence>MACLPLSACDDPQPAHTLPDVQPGGMNYAVIIWSSEFRNTSILKLADQFGTKHQSATPETIACHERRQVSGPRKAIGADASAEDCVVCDV</sequence>
<dbReference type="AlphaFoldDB" id="Q0UHM3"/>
<reference evidence="2" key="1">
    <citation type="journal article" date="2007" name="Plant Cell">
        <title>Dothideomycete-plant interactions illuminated by genome sequencing and EST analysis of the wheat pathogen Stagonospora nodorum.</title>
        <authorList>
            <person name="Hane J.K."/>
            <person name="Lowe R.G."/>
            <person name="Solomon P.S."/>
            <person name="Tan K.C."/>
            <person name="Schoch C.L."/>
            <person name="Spatafora J.W."/>
            <person name="Crous P.W."/>
            <person name="Kodira C."/>
            <person name="Birren B.W."/>
            <person name="Galagan J.E."/>
            <person name="Torriani S.F."/>
            <person name="McDonald B.A."/>
            <person name="Oliver R.P."/>
        </authorList>
    </citation>
    <scope>NUCLEOTIDE SEQUENCE [LARGE SCALE GENOMIC DNA]</scope>
    <source>
        <strain evidence="2">SN15 / ATCC MYA-4574 / FGSC 10173</strain>
    </source>
</reference>
<gene>
    <name evidence="1" type="ORF">SNOG_08741</name>
</gene>
<dbReference type="KEGG" id="pno:SNOG_08741"/>
<organism evidence="1 2">
    <name type="scientific">Phaeosphaeria nodorum (strain SN15 / ATCC MYA-4574 / FGSC 10173)</name>
    <name type="common">Glume blotch fungus</name>
    <name type="synonym">Parastagonospora nodorum</name>
    <dbReference type="NCBI Taxonomy" id="321614"/>
    <lineage>
        <taxon>Eukaryota</taxon>
        <taxon>Fungi</taxon>
        <taxon>Dikarya</taxon>
        <taxon>Ascomycota</taxon>
        <taxon>Pezizomycotina</taxon>
        <taxon>Dothideomycetes</taxon>
        <taxon>Pleosporomycetidae</taxon>
        <taxon>Pleosporales</taxon>
        <taxon>Pleosporineae</taxon>
        <taxon>Phaeosphaeriaceae</taxon>
        <taxon>Parastagonospora</taxon>
    </lineage>
</organism>
<name>Q0UHM3_PHANO</name>
<protein>
    <submittedName>
        <fullName evidence="1">Uncharacterized protein</fullName>
    </submittedName>
</protein>
<proteinExistence type="predicted"/>
<dbReference type="GeneID" id="5975948"/>
<dbReference type="Proteomes" id="UP000001055">
    <property type="component" value="Unassembled WGS sequence"/>
</dbReference>
<dbReference type="EMBL" id="CH445337">
    <property type="protein sequence ID" value="EAT83909.1"/>
    <property type="molecule type" value="Genomic_DNA"/>
</dbReference>
<evidence type="ECO:0000313" key="2">
    <source>
        <dbReference type="Proteomes" id="UP000001055"/>
    </source>
</evidence>
<dbReference type="RefSeq" id="XP_001799049.1">
    <property type="nucleotide sequence ID" value="XM_001798997.1"/>
</dbReference>
<evidence type="ECO:0000313" key="1">
    <source>
        <dbReference type="EMBL" id="EAT83909.1"/>
    </source>
</evidence>
<dbReference type="InParanoid" id="Q0UHM3"/>
<accession>Q0UHM3</accession>